<evidence type="ECO:0000256" key="3">
    <source>
        <dbReference type="ARBA" id="ARBA00022692"/>
    </source>
</evidence>
<dbReference type="Gene3D" id="1.20.1510.10">
    <property type="entry name" value="Cation efflux protein transmembrane domain"/>
    <property type="match status" value="1"/>
</dbReference>
<feature type="transmembrane region" description="Helical" evidence="6">
    <location>
        <begin position="154"/>
        <end position="178"/>
    </location>
</feature>
<gene>
    <name evidence="8" type="ORF">UFOPK1908_00115</name>
</gene>
<dbReference type="GO" id="GO:0015093">
    <property type="term" value="F:ferrous iron transmembrane transporter activity"/>
    <property type="evidence" value="ECO:0007669"/>
    <property type="project" value="TreeGrafter"/>
</dbReference>
<feature type="transmembrane region" description="Helical" evidence="6">
    <location>
        <begin position="190"/>
        <end position="211"/>
    </location>
</feature>
<dbReference type="GO" id="GO:0015086">
    <property type="term" value="F:cadmium ion transmembrane transporter activity"/>
    <property type="evidence" value="ECO:0007669"/>
    <property type="project" value="TreeGrafter"/>
</dbReference>
<evidence type="ECO:0000313" key="8">
    <source>
        <dbReference type="EMBL" id="CAB4612147.1"/>
    </source>
</evidence>
<dbReference type="GO" id="GO:0005886">
    <property type="term" value="C:plasma membrane"/>
    <property type="evidence" value="ECO:0007669"/>
    <property type="project" value="TreeGrafter"/>
</dbReference>
<feature type="domain" description="Cation efflux protein transmembrane" evidence="7">
    <location>
        <begin position="20"/>
        <end position="219"/>
    </location>
</feature>
<keyword evidence="2" id="KW-0813">Transport</keyword>
<reference evidence="8" key="1">
    <citation type="submission" date="2020-05" db="EMBL/GenBank/DDBJ databases">
        <authorList>
            <person name="Chiriac C."/>
            <person name="Salcher M."/>
            <person name="Ghai R."/>
            <person name="Kavagutti S V."/>
        </authorList>
    </citation>
    <scope>NUCLEOTIDE SEQUENCE</scope>
</reference>
<proteinExistence type="predicted"/>
<dbReference type="EMBL" id="CAEZVB010000002">
    <property type="protein sequence ID" value="CAB4612147.1"/>
    <property type="molecule type" value="Genomic_DNA"/>
</dbReference>
<sequence>MSSQPIDHHEQVLLAEQRSLVISLSAAAVVSVVGIAWGLAVSSQIILFDGLYGVIGTVLSGLTLQVSALVKRGPSSRYPFGLEALAPIVLGVQGLVLIGAFSYAVIDAIQIILSGGGDTELGAALIYAILAFVGSVVVYLVLRRMGKESELVAAEAAQWLAAVYLGVAMLVGFVVALALKDSPWSWMSAYVDPVLVLVAAVVVAPTPIAMIRTTMRELLEGAPGAHTQVPIQEAINEITTQFGLPEPVSVLVSKLGRKVYVEVDYLVQVGQWTISDVDQIRRGLGALLAEPGLNYWLNVELHTDPDWDE</sequence>
<dbReference type="InterPro" id="IPR058533">
    <property type="entry name" value="Cation_efflux_TM"/>
</dbReference>
<keyword evidence="5 6" id="KW-0472">Membrane</keyword>
<feature type="transmembrane region" description="Helical" evidence="6">
    <location>
        <begin position="124"/>
        <end position="142"/>
    </location>
</feature>
<dbReference type="GO" id="GO:0015341">
    <property type="term" value="F:zinc efflux antiporter activity"/>
    <property type="evidence" value="ECO:0007669"/>
    <property type="project" value="TreeGrafter"/>
</dbReference>
<dbReference type="InterPro" id="IPR027469">
    <property type="entry name" value="Cation_efflux_TMD_sf"/>
</dbReference>
<dbReference type="GO" id="GO:0006882">
    <property type="term" value="P:intracellular zinc ion homeostasis"/>
    <property type="evidence" value="ECO:0007669"/>
    <property type="project" value="TreeGrafter"/>
</dbReference>
<accession>A0A6J6HFH8</accession>
<keyword evidence="3 6" id="KW-0812">Transmembrane</keyword>
<comment type="subcellular location">
    <subcellularLocation>
        <location evidence="1">Membrane</location>
        <topology evidence="1">Multi-pass membrane protein</topology>
    </subcellularLocation>
</comment>
<organism evidence="8">
    <name type="scientific">freshwater metagenome</name>
    <dbReference type="NCBI Taxonomy" id="449393"/>
    <lineage>
        <taxon>unclassified sequences</taxon>
        <taxon>metagenomes</taxon>
        <taxon>ecological metagenomes</taxon>
    </lineage>
</organism>
<dbReference type="PANTHER" id="PTHR43840:SF15">
    <property type="entry name" value="MITOCHONDRIAL METAL TRANSPORTER 1-RELATED"/>
    <property type="match status" value="1"/>
</dbReference>
<evidence type="ECO:0000256" key="1">
    <source>
        <dbReference type="ARBA" id="ARBA00004141"/>
    </source>
</evidence>
<dbReference type="Pfam" id="PF01545">
    <property type="entry name" value="Cation_efflux"/>
    <property type="match status" value="1"/>
</dbReference>
<dbReference type="PANTHER" id="PTHR43840">
    <property type="entry name" value="MITOCHONDRIAL METAL TRANSPORTER 1-RELATED"/>
    <property type="match status" value="1"/>
</dbReference>
<evidence type="ECO:0000256" key="4">
    <source>
        <dbReference type="ARBA" id="ARBA00022989"/>
    </source>
</evidence>
<evidence type="ECO:0000256" key="2">
    <source>
        <dbReference type="ARBA" id="ARBA00022448"/>
    </source>
</evidence>
<protein>
    <submittedName>
        <fullName evidence="8">Unannotated protein</fullName>
    </submittedName>
</protein>
<feature type="transmembrane region" description="Helical" evidence="6">
    <location>
        <begin position="20"/>
        <end position="39"/>
    </location>
</feature>
<name>A0A6J6HFH8_9ZZZZ</name>
<feature type="transmembrane region" description="Helical" evidence="6">
    <location>
        <begin position="82"/>
        <end position="104"/>
    </location>
</feature>
<dbReference type="SUPFAM" id="SSF161111">
    <property type="entry name" value="Cation efflux protein transmembrane domain-like"/>
    <property type="match status" value="1"/>
</dbReference>
<evidence type="ECO:0000259" key="7">
    <source>
        <dbReference type="Pfam" id="PF01545"/>
    </source>
</evidence>
<dbReference type="InterPro" id="IPR050291">
    <property type="entry name" value="CDF_Transporter"/>
</dbReference>
<evidence type="ECO:0000256" key="6">
    <source>
        <dbReference type="SAM" id="Phobius"/>
    </source>
</evidence>
<dbReference type="AlphaFoldDB" id="A0A6J6HFH8"/>
<keyword evidence="4 6" id="KW-1133">Transmembrane helix</keyword>
<evidence type="ECO:0000256" key="5">
    <source>
        <dbReference type="ARBA" id="ARBA00023136"/>
    </source>
</evidence>
<feature type="transmembrane region" description="Helical" evidence="6">
    <location>
        <begin position="51"/>
        <end position="70"/>
    </location>
</feature>